<proteinExistence type="predicted"/>
<evidence type="ECO:0000313" key="1">
    <source>
        <dbReference type="EMBL" id="BBM84489.1"/>
    </source>
</evidence>
<evidence type="ECO:0000313" key="2">
    <source>
        <dbReference type="Proteomes" id="UP000326354"/>
    </source>
</evidence>
<sequence length="59" mass="6715">MTKSSGLGVDAFYFIEPKPTQVWEIANYSLVFLYYPLICLDPWVFSPASAPQWGLQRGD</sequence>
<dbReference type="Proteomes" id="UP000326354">
    <property type="component" value="Chromosome"/>
</dbReference>
<protein>
    <submittedName>
        <fullName evidence="1">Uncharacterized protein</fullName>
    </submittedName>
</protein>
<dbReference type="AlphaFoldDB" id="A0A5S9F4E0"/>
<name>A0A5S9F4E0_UABAM</name>
<reference evidence="1 2" key="1">
    <citation type="submission" date="2019-08" db="EMBL/GenBank/DDBJ databases">
        <title>Complete genome sequence of Candidatus Uab amorphum.</title>
        <authorList>
            <person name="Shiratori T."/>
            <person name="Suzuki S."/>
            <person name="Kakizawa Y."/>
            <person name="Ishida K."/>
        </authorList>
    </citation>
    <scope>NUCLEOTIDE SEQUENCE [LARGE SCALE GENOMIC DNA]</scope>
    <source>
        <strain evidence="1 2">SRT547</strain>
    </source>
</reference>
<accession>A0A5S9F4E0</accession>
<organism evidence="1 2">
    <name type="scientific">Uabimicrobium amorphum</name>
    <dbReference type="NCBI Taxonomy" id="2596890"/>
    <lineage>
        <taxon>Bacteria</taxon>
        <taxon>Pseudomonadati</taxon>
        <taxon>Planctomycetota</taxon>
        <taxon>Candidatus Uabimicrobiia</taxon>
        <taxon>Candidatus Uabimicrobiales</taxon>
        <taxon>Candidatus Uabimicrobiaceae</taxon>
        <taxon>Candidatus Uabimicrobium</taxon>
    </lineage>
</organism>
<gene>
    <name evidence="1" type="ORF">UABAM_02850</name>
</gene>
<dbReference type="RefSeq" id="WP_151968640.1">
    <property type="nucleotide sequence ID" value="NZ_AP019860.1"/>
</dbReference>
<dbReference type="EMBL" id="AP019860">
    <property type="protein sequence ID" value="BBM84489.1"/>
    <property type="molecule type" value="Genomic_DNA"/>
</dbReference>
<keyword evidence="2" id="KW-1185">Reference proteome</keyword>
<dbReference type="KEGG" id="uam:UABAM_02850"/>